<feature type="domain" description="Thioredoxin" evidence="2">
    <location>
        <begin position="107"/>
        <end position="248"/>
    </location>
</feature>
<evidence type="ECO:0000256" key="1">
    <source>
        <dbReference type="SAM" id="MobiDB-lite"/>
    </source>
</evidence>
<accession>A0A517TUE1</accession>
<dbReference type="GO" id="GO:0016491">
    <property type="term" value="F:oxidoreductase activity"/>
    <property type="evidence" value="ECO:0007669"/>
    <property type="project" value="InterPro"/>
</dbReference>
<organism evidence="3 4">
    <name type="scientific">Lacipirellula limnantheis</name>
    <dbReference type="NCBI Taxonomy" id="2528024"/>
    <lineage>
        <taxon>Bacteria</taxon>
        <taxon>Pseudomonadati</taxon>
        <taxon>Planctomycetota</taxon>
        <taxon>Planctomycetia</taxon>
        <taxon>Pirellulales</taxon>
        <taxon>Lacipirellulaceae</taxon>
        <taxon>Lacipirellula</taxon>
    </lineage>
</organism>
<dbReference type="PROSITE" id="PS51257">
    <property type="entry name" value="PROKAR_LIPOPROTEIN"/>
    <property type="match status" value="1"/>
</dbReference>
<dbReference type="RefSeq" id="WP_145431608.1">
    <property type="nucleotide sequence ID" value="NZ_CP036339.1"/>
</dbReference>
<dbReference type="PROSITE" id="PS51352">
    <property type="entry name" value="THIOREDOXIN_2"/>
    <property type="match status" value="1"/>
</dbReference>
<sequence>MDRTGWINRLALAIIGGGGVAPFIAACSEPATGAAATVVAEESSERKAQSAGDAGIPADSPVAPRSELAKTPAKPLARTAAKPVTETYSASVPPVLLAADHAQLCKINVGDAFPAIALPKVGGGNAKVADFAGKKATVVLFWGPDRWMAEGALIDLGLEAAAFGGKGVGFVGIAEGPANEKSDGLIKSAGAVLTQLADVDGAALAQVGERSLPRVYVLDSAGKVAWFDIEYSEATRRELRQTLAELTK</sequence>
<dbReference type="Pfam" id="PF00578">
    <property type="entry name" value="AhpC-TSA"/>
    <property type="match status" value="1"/>
</dbReference>
<evidence type="ECO:0000259" key="2">
    <source>
        <dbReference type="PROSITE" id="PS51352"/>
    </source>
</evidence>
<dbReference type="OrthoDB" id="288215at2"/>
<gene>
    <name evidence="3" type="ORF">I41_11680</name>
</gene>
<dbReference type="InterPro" id="IPR000866">
    <property type="entry name" value="AhpC/TSA"/>
</dbReference>
<protein>
    <recommendedName>
        <fullName evidence="2">Thioredoxin domain-containing protein</fullName>
    </recommendedName>
</protein>
<dbReference type="Proteomes" id="UP000317909">
    <property type="component" value="Chromosome"/>
</dbReference>
<evidence type="ECO:0000313" key="4">
    <source>
        <dbReference type="Proteomes" id="UP000317909"/>
    </source>
</evidence>
<dbReference type="InterPro" id="IPR013766">
    <property type="entry name" value="Thioredoxin_domain"/>
</dbReference>
<dbReference type="EMBL" id="CP036339">
    <property type="protein sequence ID" value="QDT72003.1"/>
    <property type="molecule type" value="Genomic_DNA"/>
</dbReference>
<feature type="region of interest" description="Disordered" evidence="1">
    <location>
        <begin position="44"/>
        <end position="76"/>
    </location>
</feature>
<dbReference type="SUPFAM" id="SSF52833">
    <property type="entry name" value="Thioredoxin-like"/>
    <property type="match status" value="1"/>
</dbReference>
<dbReference type="GO" id="GO:0016209">
    <property type="term" value="F:antioxidant activity"/>
    <property type="evidence" value="ECO:0007669"/>
    <property type="project" value="InterPro"/>
</dbReference>
<dbReference type="InterPro" id="IPR036249">
    <property type="entry name" value="Thioredoxin-like_sf"/>
</dbReference>
<proteinExistence type="predicted"/>
<evidence type="ECO:0000313" key="3">
    <source>
        <dbReference type="EMBL" id="QDT72003.1"/>
    </source>
</evidence>
<name>A0A517TUE1_9BACT</name>
<dbReference type="AlphaFoldDB" id="A0A517TUE1"/>
<dbReference type="KEGG" id="llh:I41_11680"/>
<keyword evidence="4" id="KW-1185">Reference proteome</keyword>
<reference evidence="3 4" key="1">
    <citation type="submission" date="2019-02" db="EMBL/GenBank/DDBJ databases">
        <title>Deep-cultivation of Planctomycetes and their phenomic and genomic characterization uncovers novel biology.</title>
        <authorList>
            <person name="Wiegand S."/>
            <person name="Jogler M."/>
            <person name="Boedeker C."/>
            <person name="Pinto D."/>
            <person name="Vollmers J."/>
            <person name="Rivas-Marin E."/>
            <person name="Kohn T."/>
            <person name="Peeters S.H."/>
            <person name="Heuer A."/>
            <person name="Rast P."/>
            <person name="Oberbeckmann S."/>
            <person name="Bunk B."/>
            <person name="Jeske O."/>
            <person name="Meyerdierks A."/>
            <person name="Storesund J.E."/>
            <person name="Kallscheuer N."/>
            <person name="Luecker S."/>
            <person name="Lage O.M."/>
            <person name="Pohl T."/>
            <person name="Merkel B.J."/>
            <person name="Hornburger P."/>
            <person name="Mueller R.-W."/>
            <person name="Bruemmer F."/>
            <person name="Labrenz M."/>
            <person name="Spormann A.M."/>
            <person name="Op den Camp H."/>
            <person name="Overmann J."/>
            <person name="Amann R."/>
            <person name="Jetten M.S.M."/>
            <person name="Mascher T."/>
            <person name="Medema M.H."/>
            <person name="Devos D.P."/>
            <person name="Kaster A.-K."/>
            <person name="Ovreas L."/>
            <person name="Rohde M."/>
            <person name="Galperin M.Y."/>
            <person name="Jogler C."/>
        </authorList>
    </citation>
    <scope>NUCLEOTIDE SEQUENCE [LARGE SCALE GENOMIC DNA]</scope>
    <source>
        <strain evidence="3 4">I41</strain>
    </source>
</reference>
<dbReference type="Gene3D" id="3.40.30.10">
    <property type="entry name" value="Glutaredoxin"/>
    <property type="match status" value="1"/>
</dbReference>